<protein>
    <submittedName>
        <fullName evidence="1">Uncharacterized protein</fullName>
    </submittedName>
</protein>
<proteinExistence type="predicted"/>
<dbReference type="RefSeq" id="WP_162799694.1">
    <property type="nucleotide sequence ID" value="NZ_JBHSJF010000002.1"/>
</dbReference>
<sequence length="130" mass="13754">MRWNEGGNAHGRALTRTLATSALQETSFRARIGGLGLPEKVQAHLEKFGAGSLKTGPKSPLEISRGDEFSLRIEGVFTLAVIRASFFPNPVLTPKEGGVYIRPTPDAAPLSGPHEGVSLKGCGAKNFLGN</sequence>
<organism evidence="1 2">
    <name type="scientific">Flaviflagellibacter deserti</name>
    <dbReference type="NCBI Taxonomy" id="2267266"/>
    <lineage>
        <taxon>Bacteria</taxon>
        <taxon>Pseudomonadati</taxon>
        <taxon>Pseudomonadota</taxon>
        <taxon>Alphaproteobacteria</taxon>
        <taxon>Hyphomicrobiales</taxon>
        <taxon>Flaviflagellibacter</taxon>
    </lineage>
</organism>
<keyword evidence="2" id="KW-1185">Reference proteome</keyword>
<accession>A0ABV9Z1V4</accession>
<dbReference type="EMBL" id="JBHSJF010000002">
    <property type="protein sequence ID" value="MFC5066851.1"/>
    <property type="molecule type" value="Genomic_DNA"/>
</dbReference>
<evidence type="ECO:0000313" key="1">
    <source>
        <dbReference type="EMBL" id="MFC5066851.1"/>
    </source>
</evidence>
<comment type="caution">
    <text evidence="1">The sequence shown here is derived from an EMBL/GenBank/DDBJ whole genome shotgun (WGS) entry which is preliminary data.</text>
</comment>
<evidence type="ECO:0000313" key="2">
    <source>
        <dbReference type="Proteomes" id="UP001595796"/>
    </source>
</evidence>
<dbReference type="Proteomes" id="UP001595796">
    <property type="component" value="Unassembled WGS sequence"/>
</dbReference>
<gene>
    <name evidence="1" type="ORF">ACFPFW_02325</name>
</gene>
<reference evidence="2" key="1">
    <citation type="journal article" date="2019" name="Int. J. Syst. Evol. Microbiol.">
        <title>The Global Catalogue of Microorganisms (GCM) 10K type strain sequencing project: providing services to taxonomists for standard genome sequencing and annotation.</title>
        <authorList>
            <consortium name="The Broad Institute Genomics Platform"/>
            <consortium name="The Broad Institute Genome Sequencing Center for Infectious Disease"/>
            <person name="Wu L."/>
            <person name="Ma J."/>
        </authorList>
    </citation>
    <scope>NUCLEOTIDE SEQUENCE [LARGE SCALE GENOMIC DNA]</scope>
    <source>
        <strain evidence="2">CGMCC 1.16444</strain>
    </source>
</reference>
<name>A0ABV9Z1V4_9HYPH</name>